<keyword evidence="2" id="KW-1185">Reference proteome</keyword>
<name>A0ABV0PHY1_9TELE</name>
<evidence type="ECO:0000313" key="1">
    <source>
        <dbReference type="EMBL" id="MEQ2183039.1"/>
    </source>
</evidence>
<gene>
    <name evidence="1" type="ORF">GOODEAATRI_028552</name>
</gene>
<protein>
    <submittedName>
        <fullName evidence="1">Uncharacterized protein</fullName>
    </submittedName>
</protein>
<dbReference type="EMBL" id="JAHRIO010073954">
    <property type="protein sequence ID" value="MEQ2183039.1"/>
    <property type="molecule type" value="Genomic_DNA"/>
</dbReference>
<sequence>MISVWKYSCSLFRDLSPHHHMRLVGVVRSADRPLAERKAADFRFDQLRRLGGKSVLWRSLPCVTWRLSAGINQLFLRKSGMYRVLSYDLHPFISQLCKAITSVSSQLKSSSSCEHAWIETCMPSHTYQPGNQSAQSILVCMDVSVSGMQALGLLAGRESLSAEM</sequence>
<dbReference type="Proteomes" id="UP001476798">
    <property type="component" value="Unassembled WGS sequence"/>
</dbReference>
<reference evidence="1 2" key="1">
    <citation type="submission" date="2021-06" db="EMBL/GenBank/DDBJ databases">
        <authorList>
            <person name="Palmer J.M."/>
        </authorList>
    </citation>
    <scope>NUCLEOTIDE SEQUENCE [LARGE SCALE GENOMIC DNA]</scope>
    <source>
        <strain evidence="1 2">GA_2019</strain>
        <tissue evidence="1">Muscle</tissue>
    </source>
</reference>
<organism evidence="1 2">
    <name type="scientific">Goodea atripinnis</name>
    <dbReference type="NCBI Taxonomy" id="208336"/>
    <lineage>
        <taxon>Eukaryota</taxon>
        <taxon>Metazoa</taxon>
        <taxon>Chordata</taxon>
        <taxon>Craniata</taxon>
        <taxon>Vertebrata</taxon>
        <taxon>Euteleostomi</taxon>
        <taxon>Actinopterygii</taxon>
        <taxon>Neopterygii</taxon>
        <taxon>Teleostei</taxon>
        <taxon>Neoteleostei</taxon>
        <taxon>Acanthomorphata</taxon>
        <taxon>Ovalentaria</taxon>
        <taxon>Atherinomorphae</taxon>
        <taxon>Cyprinodontiformes</taxon>
        <taxon>Goodeidae</taxon>
        <taxon>Goodea</taxon>
    </lineage>
</organism>
<evidence type="ECO:0000313" key="2">
    <source>
        <dbReference type="Proteomes" id="UP001476798"/>
    </source>
</evidence>
<proteinExistence type="predicted"/>
<accession>A0ABV0PHY1</accession>
<comment type="caution">
    <text evidence="1">The sequence shown here is derived from an EMBL/GenBank/DDBJ whole genome shotgun (WGS) entry which is preliminary data.</text>
</comment>